<evidence type="ECO:0000313" key="1">
    <source>
        <dbReference type="EMBL" id="MDF0593339.1"/>
    </source>
</evidence>
<organism evidence="1 2">
    <name type="scientific">Candidatus Methanocrinis alkalitolerans</name>
    <dbReference type="NCBI Taxonomy" id="3033395"/>
    <lineage>
        <taxon>Archaea</taxon>
        <taxon>Methanobacteriati</taxon>
        <taxon>Methanobacteriota</taxon>
        <taxon>Stenosarchaea group</taxon>
        <taxon>Methanomicrobia</taxon>
        <taxon>Methanotrichales</taxon>
        <taxon>Methanotrichaceae</taxon>
        <taxon>Methanocrinis</taxon>
    </lineage>
</organism>
<accession>A0ABT5XF53</accession>
<proteinExistence type="predicted"/>
<dbReference type="EMBL" id="JARFPL010000018">
    <property type="protein sequence ID" value="MDF0593339.1"/>
    <property type="molecule type" value="Genomic_DNA"/>
</dbReference>
<name>A0ABT5XF53_9EURY</name>
<protein>
    <submittedName>
        <fullName evidence="1">Uncharacterized protein</fullName>
    </submittedName>
</protein>
<evidence type="ECO:0000313" key="2">
    <source>
        <dbReference type="Proteomes" id="UP001215956"/>
    </source>
</evidence>
<keyword evidence="2" id="KW-1185">Reference proteome</keyword>
<sequence>MATKKIVSSRTALHELMEKTINKNLRSMEEREEYAEYAVKTNIIESNCGLEEIPKNFLGYSIEIRSTVDKYLYVIIVKSNNKNFTLYLDTMNKRFWKIHNIEKSETVDAFLNQFSNQLHKIDTLWMPHQMIGNLEKDYINVGFSIKYKQEVMEEEDLSDEEVSQLSMRLWSKGSGPSKGIIQLLEANGYPTTKTSTRLLNICNGEIKFLDEAYYDGKITVIKGTDIQEHIHFVNNVILAYSDIMNRIERYRISFMSSANEFEIKGAPFELLFSKDQDIEKLAEKLTDSTKPFRTWGIIHDFEKDFLRIAGVDTHTGDKFDMDLMPEYARIYLPKNACGNLIFRLYTNIQHSLDSKVRIFDESGTTIF</sequence>
<dbReference type="RefSeq" id="WP_316969044.1">
    <property type="nucleotide sequence ID" value="NZ_JARFPL010000018.1"/>
</dbReference>
<reference evidence="1 2" key="1">
    <citation type="submission" date="2023-03" db="EMBL/GenBank/DDBJ databases">
        <title>Whole genome sequencing of Methanotrichaceae archaeon M04Ac.</title>
        <authorList>
            <person name="Khomyakova M.A."/>
            <person name="Merkel A.Y."/>
            <person name="Slobodkin A.I."/>
        </authorList>
    </citation>
    <scope>NUCLEOTIDE SEQUENCE [LARGE SCALE GENOMIC DNA]</scope>
    <source>
        <strain evidence="1 2">M04Ac</strain>
    </source>
</reference>
<gene>
    <name evidence="1" type="ORF">P0O24_07065</name>
</gene>
<dbReference type="InterPro" id="IPR058966">
    <property type="entry name" value="MJECL33-like"/>
</dbReference>
<dbReference type="Proteomes" id="UP001215956">
    <property type="component" value="Unassembled WGS sequence"/>
</dbReference>
<comment type="caution">
    <text evidence="1">The sequence shown here is derived from an EMBL/GenBank/DDBJ whole genome shotgun (WGS) entry which is preliminary data.</text>
</comment>
<dbReference type="Pfam" id="PF25924">
    <property type="entry name" value="MJECL33"/>
    <property type="match status" value="1"/>
</dbReference>